<feature type="region of interest" description="Disordered" evidence="5">
    <location>
        <begin position="218"/>
        <end position="251"/>
    </location>
</feature>
<evidence type="ECO:0000313" key="7">
    <source>
        <dbReference type="EMBL" id="SGZ24026.1"/>
    </source>
</evidence>
<feature type="region of interest" description="Disordered" evidence="5">
    <location>
        <begin position="111"/>
        <end position="138"/>
    </location>
</feature>
<keyword evidence="3" id="KW-0418">Kinase</keyword>
<evidence type="ECO:0000313" key="8">
    <source>
        <dbReference type="Proteomes" id="UP000249464"/>
    </source>
</evidence>
<proteinExistence type="predicted"/>
<dbReference type="EMBL" id="FQNC01000085">
    <property type="protein sequence ID" value="SGZ24026.1"/>
    <property type="molecule type" value="Genomic_DNA"/>
</dbReference>
<feature type="region of interest" description="Disordered" evidence="5">
    <location>
        <begin position="1"/>
        <end position="54"/>
    </location>
</feature>
<evidence type="ECO:0000256" key="5">
    <source>
        <dbReference type="SAM" id="MobiDB-lite"/>
    </source>
</evidence>
<dbReference type="Proteomes" id="UP000249464">
    <property type="component" value="Unassembled WGS sequence"/>
</dbReference>
<organism evidence="7 8">
    <name type="scientific">Microbotryum silenes-dioicae</name>
    <dbReference type="NCBI Taxonomy" id="796604"/>
    <lineage>
        <taxon>Eukaryota</taxon>
        <taxon>Fungi</taxon>
        <taxon>Dikarya</taxon>
        <taxon>Basidiomycota</taxon>
        <taxon>Pucciniomycotina</taxon>
        <taxon>Microbotryomycetes</taxon>
        <taxon>Microbotryales</taxon>
        <taxon>Microbotryaceae</taxon>
        <taxon>Microbotryum</taxon>
    </lineage>
</organism>
<dbReference type="STRING" id="796604.A0A2X0PF18"/>
<dbReference type="PANTHER" id="PTHR11042:SF138">
    <property type="entry name" value="SERINE_THREONINE-PROTEIN KINASE IKS1-RELATED"/>
    <property type="match status" value="1"/>
</dbReference>
<dbReference type="AlphaFoldDB" id="A0A2X0PF18"/>
<dbReference type="GO" id="GO:0005634">
    <property type="term" value="C:nucleus"/>
    <property type="evidence" value="ECO:0007669"/>
    <property type="project" value="TreeGrafter"/>
</dbReference>
<evidence type="ECO:0000256" key="2">
    <source>
        <dbReference type="ARBA" id="ARBA00022741"/>
    </source>
</evidence>
<keyword evidence="1" id="KW-0808">Transferase</keyword>
<feature type="compositionally biased region" description="Low complexity" evidence="5">
    <location>
        <begin position="224"/>
        <end position="238"/>
    </location>
</feature>
<dbReference type="GO" id="GO:0004672">
    <property type="term" value="F:protein kinase activity"/>
    <property type="evidence" value="ECO:0007669"/>
    <property type="project" value="InterPro"/>
</dbReference>
<accession>A0A2X0PF18</accession>
<evidence type="ECO:0000256" key="3">
    <source>
        <dbReference type="ARBA" id="ARBA00022777"/>
    </source>
</evidence>
<name>A0A2X0PF18_9BASI</name>
<dbReference type="Gene3D" id="1.10.510.10">
    <property type="entry name" value="Transferase(Phosphotransferase) domain 1"/>
    <property type="match status" value="1"/>
</dbReference>
<dbReference type="Gene3D" id="3.30.200.20">
    <property type="entry name" value="Phosphorylase Kinase, domain 1"/>
    <property type="match status" value="1"/>
</dbReference>
<feature type="compositionally biased region" description="Low complexity" evidence="5">
    <location>
        <begin position="125"/>
        <end position="135"/>
    </location>
</feature>
<dbReference type="InterPro" id="IPR050339">
    <property type="entry name" value="CC_SR_Kinase"/>
</dbReference>
<dbReference type="GO" id="GO:0005524">
    <property type="term" value="F:ATP binding"/>
    <property type="evidence" value="ECO:0007669"/>
    <property type="project" value="UniProtKB-KW"/>
</dbReference>
<feature type="region of interest" description="Disordered" evidence="5">
    <location>
        <begin position="370"/>
        <end position="392"/>
    </location>
</feature>
<evidence type="ECO:0000256" key="1">
    <source>
        <dbReference type="ARBA" id="ARBA00022679"/>
    </source>
</evidence>
<keyword evidence="8" id="KW-1185">Reference proteome</keyword>
<dbReference type="GO" id="GO:0005737">
    <property type="term" value="C:cytoplasm"/>
    <property type="evidence" value="ECO:0007669"/>
    <property type="project" value="TreeGrafter"/>
</dbReference>
<keyword evidence="2" id="KW-0547">Nucleotide-binding</keyword>
<dbReference type="Pfam" id="PF00069">
    <property type="entry name" value="Pkinase"/>
    <property type="match status" value="2"/>
</dbReference>
<sequence length="758" mass="82726">MAPVASTSKALVYSPSPSSSSSHATEPTASPATTESTGPLALGEPEPADGTDVDDHRSWQVVLVTPQKKLVIYNTHRNSLHVASTRQWAEAPDDAETVVWDDEEGVEHFHRTDDDEDDVEESGQARAKPTLTTTRKTTRSRSFKIGTVCPLCHRLFTSDPRGKRDDLGRANATTASGAQFRFGQHHATEPRLDLIQGRDARKNSSYFALLSHANSRTNSPRVTAASASARAEQADQQSGGSATPDGTERLQNSTLNTGYFESFFEPLQLLGKGGAGSVWLVRHVLNGEALGLYACKKVAVGNSAPSLLLILREVHLLEAVQHPNIVTYHHAWVSFLSVESAQLSLYSPPVPTLHILMGYANGGSLASFIDRRRGSSSSPEDGTGESPAQRKERHRLRKLGAVHLLRVDEIVQLARDVTMGLGFLHQRNILHLDLKVKTKYRFGPHSRPHGAPSDRKMVLRYFLQAENVLLHWEEDALLPIAKLSDFGNATSDKWNRERTGGSGTLMYTAPEAFELDSRGRLHTADRATDQWALGLIFHLMSFFTLPYRNQDDTKKLEEEIKAYPGFFPHDALTLDHGNRHDLPVSLLFLTSCLIHRLPGERPSCERVLVALGEIDRGNGDDDAQVNDGHASAQLGLVKSLTPPSKTPIGIMVSIDMLGPRRKLLSGPSSQLISVDLASTKQIGQQVQQPSVVELSQRSALGVIAFQALSLALLSPPSSYFSIRQVLAIVAGVLTEVLVPRAAVFVGVSLLGGLVVRGW</sequence>
<reference evidence="7 8" key="1">
    <citation type="submission" date="2016-11" db="EMBL/GenBank/DDBJ databases">
        <authorList>
            <person name="Jaros S."/>
            <person name="Januszkiewicz K."/>
            <person name="Wedrychowicz H."/>
        </authorList>
    </citation>
    <scope>NUCLEOTIDE SEQUENCE [LARGE SCALE GENOMIC DNA]</scope>
</reference>
<keyword evidence="4" id="KW-0067">ATP-binding</keyword>
<gene>
    <name evidence="7" type="primary">BQ5605_C023g09684</name>
    <name evidence="7" type="ORF">BQ5605_C023G09684</name>
</gene>
<protein>
    <submittedName>
        <fullName evidence="7">BQ5605_C023g09684 protein</fullName>
    </submittedName>
</protein>
<dbReference type="PANTHER" id="PTHR11042">
    <property type="entry name" value="EUKARYOTIC TRANSLATION INITIATION FACTOR 2-ALPHA KINASE EIF2-ALPHA KINASE -RELATED"/>
    <property type="match status" value="1"/>
</dbReference>
<evidence type="ECO:0000259" key="6">
    <source>
        <dbReference type="PROSITE" id="PS50011"/>
    </source>
</evidence>
<evidence type="ECO:0000256" key="4">
    <source>
        <dbReference type="ARBA" id="ARBA00022840"/>
    </source>
</evidence>
<dbReference type="SUPFAM" id="SSF56112">
    <property type="entry name" value="Protein kinase-like (PK-like)"/>
    <property type="match status" value="1"/>
</dbReference>
<feature type="compositionally biased region" description="Low complexity" evidence="5">
    <location>
        <begin position="14"/>
        <end position="37"/>
    </location>
</feature>
<feature type="domain" description="Protein kinase" evidence="6">
    <location>
        <begin position="264"/>
        <end position="614"/>
    </location>
</feature>
<dbReference type="PROSITE" id="PS50011">
    <property type="entry name" value="PROTEIN_KINASE_DOM"/>
    <property type="match status" value="1"/>
</dbReference>
<dbReference type="InterPro" id="IPR011009">
    <property type="entry name" value="Kinase-like_dom_sf"/>
</dbReference>
<dbReference type="InterPro" id="IPR000719">
    <property type="entry name" value="Prot_kinase_dom"/>
</dbReference>